<name>A0A1M6NUK1_9FLAO</name>
<feature type="chain" id="PRO_5012206662" evidence="2">
    <location>
        <begin position="26"/>
        <end position="302"/>
    </location>
</feature>
<keyword evidence="5" id="KW-1185">Reference proteome</keyword>
<dbReference type="EMBL" id="FRAM01000001">
    <property type="protein sequence ID" value="SHJ99288.1"/>
    <property type="molecule type" value="Genomic_DNA"/>
</dbReference>
<dbReference type="Proteomes" id="UP000184498">
    <property type="component" value="Unassembled WGS sequence"/>
</dbReference>
<protein>
    <submittedName>
        <fullName evidence="4">Por secretion system C-terminal sorting domain-containing protein</fullName>
    </submittedName>
</protein>
<dbReference type="OrthoDB" id="1465721at2"/>
<proteinExistence type="predicted"/>
<sequence>MKNFYSLKSLLLGAMLTLGSTFAFAQTTIAEWTPVTMTGGAGDFGPSPFAAATADTNLTVGGLTRGSGVLQTGTGAANGWGGTDFNSASAAAAVTANKFVTFTITAKTGYKLSISGINAYNIRRSASGPTTGQWQYQVGSGAFTNIGSAITWGATTSNAGNEQAAIDLSAITDLQNLAAGTTVTFRVVNYGASGTGSWYFNGHANATSKTLTVKGTVETDPTMAVNDAAKGKANLVKNTIVSNELIFGAASKVSVYNAAGQVVKTAEVAENARLDVSALPKGNYVVTGLVNGQAVSQKIIKK</sequence>
<accession>A0A1M6NUK1</accession>
<feature type="domain" description="Secretion system C-terminal sorting" evidence="3">
    <location>
        <begin position="249"/>
        <end position="300"/>
    </location>
</feature>
<evidence type="ECO:0000313" key="4">
    <source>
        <dbReference type="EMBL" id="SHJ99288.1"/>
    </source>
</evidence>
<evidence type="ECO:0000256" key="1">
    <source>
        <dbReference type="ARBA" id="ARBA00022729"/>
    </source>
</evidence>
<dbReference type="STRING" id="216903.SAMN05444371_0654"/>
<feature type="signal peptide" evidence="2">
    <location>
        <begin position="1"/>
        <end position="25"/>
    </location>
</feature>
<gene>
    <name evidence="4" type="ORF">SAMN05444371_0654</name>
</gene>
<keyword evidence="1 2" id="KW-0732">Signal</keyword>
<dbReference type="Pfam" id="PF18962">
    <property type="entry name" value="Por_Secre_tail"/>
    <property type="match status" value="1"/>
</dbReference>
<reference evidence="5" key="1">
    <citation type="submission" date="2016-11" db="EMBL/GenBank/DDBJ databases">
        <authorList>
            <person name="Varghese N."/>
            <person name="Submissions S."/>
        </authorList>
    </citation>
    <scope>NUCLEOTIDE SEQUENCE [LARGE SCALE GENOMIC DNA]</scope>
    <source>
        <strain evidence="5">DSM 18016</strain>
    </source>
</reference>
<dbReference type="InterPro" id="IPR026444">
    <property type="entry name" value="Secre_tail"/>
</dbReference>
<dbReference type="RefSeq" id="WP_072996395.1">
    <property type="nucleotide sequence ID" value="NZ_FRAM01000001.1"/>
</dbReference>
<organism evidence="4 5">
    <name type="scientific">Epilithonimonas mollis</name>
    <dbReference type="NCBI Taxonomy" id="216903"/>
    <lineage>
        <taxon>Bacteria</taxon>
        <taxon>Pseudomonadati</taxon>
        <taxon>Bacteroidota</taxon>
        <taxon>Flavobacteriia</taxon>
        <taxon>Flavobacteriales</taxon>
        <taxon>Weeksellaceae</taxon>
        <taxon>Chryseobacterium group</taxon>
        <taxon>Epilithonimonas</taxon>
    </lineage>
</organism>
<dbReference type="AlphaFoldDB" id="A0A1M6NUK1"/>
<evidence type="ECO:0000313" key="5">
    <source>
        <dbReference type="Proteomes" id="UP000184498"/>
    </source>
</evidence>
<evidence type="ECO:0000259" key="3">
    <source>
        <dbReference type="Pfam" id="PF18962"/>
    </source>
</evidence>
<dbReference type="NCBIfam" id="TIGR04183">
    <property type="entry name" value="Por_Secre_tail"/>
    <property type="match status" value="1"/>
</dbReference>
<evidence type="ECO:0000256" key="2">
    <source>
        <dbReference type="SAM" id="SignalP"/>
    </source>
</evidence>